<dbReference type="GO" id="GO:0050808">
    <property type="term" value="P:synapse organization"/>
    <property type="evidence" value="ECO:0007669"/>
    <property type="project" value="TreeGrafter"/>
</dbReference>
<dbReference type="InterPro" id="IPR013783">
    <property type="entry name" value="Ig-like_fold"/>
</dbReference>
<feature type="domain" description="Ig-like" evidence="3">
    <location>
        <begin position="822"/>
        <end position="927"/>
    </location>
</feature>
<organism evidence="4 5">
    <name type="scientific">Ceratitis capitata</name>
    <name type="common">Mediterranean fruit fly</name>
    <name type="synonym">Tephritis capitata</name>
    <dbReference type="NCBI Taxonomy" id="7213"/>
    <lineage>
        <taxon>Eukaryota</taxon>
        <taxon>Metazoa</taxon>
        <taxon>Ecdysozoa</taxon>
        <taxon>Arthropoda</taxon>
        <taxon>Hexapoda</taxon>
        <taxon>Insecta</taxon>
        <taxon>Pterygota</taxon>
        <taxon>Neoptera</taxon>
        <taxon>Endopterygota</taxon>
        <taxon>Diptera</taxon>
        <taxon>Brachycera</taxon>
        <taxon>Muscomorpha</taxon>
        <taxon>Tephritoidea</taxon>
        <taxon>Tephritidae</taxon>
        <taxon>Ceratitis</taxon>
        <taxon>Ceratitis</taxon>
    </lineage>
</organism>
<feature type="compositionally biased region" description="Basic and acidic residues" evidence="1">
    <location>
        <begin position="802"/>
        <end position="813"/>
    </location>
</feature>
<proteinExistence type="predicted"/>
<dbReference type="SUPFAM" id="SSF48726">
    <property type="entry name" value="Immunoglobulin"/>
    <property type="match status" value="2"/>
</dbReference>
<dbReference type="Proteomes" id="UP000606786">
    <property type="component" value="Unassembled WGS sequence"/>
</dbReference>
<feature type="region of interest" description="Disordered" evidence="1">
    <location>
        <begin position="356"/>
        <end position="392"/>
    </location>
</feature>
<dbReference type="SMART" id="SM00409">
    <property type="entry name" value="IG"/>
    <property type="match status" value="2"/>
</dbReference>
<protein>
    <submittedName>
        <fullName evidence="4">(Mediterranean fruit fly) hypothetical protein</fullName>
    </submittedName>
</protein>
<feature type="chain" id="PRO_5032680623" evidence="2">
    <location>
        <begin position="20"/>
        <end position="988"/>
    </location>
</feature>
<accession>A0A811U0N7</accession>
<evidence type="ECO:0000313" key="5">
    <source>
        <dbReference type="Proteomes" id="UP000606786"/>
    </source>
</evidence>
<dbReference type="Pfam" id="PF07686">
    <property type="entry name" value="V-set"/>
    <property type="match status" value="1"/>
</dbReference>
<keyword evidence="2" id="KW-0732">Signal</keyword>
<feature type="compositionally biased region" description="Basic and acidic residues" evidence="1">
    <location>
        <begin position="373"/>
        <end position="389"/>
    </location>
</feature>
<dbReference type="InterPro" id="IPR003598">
    <property type="entry name" value="Ig_sub2"/>
</dbReference>
<feature type="compositionally biased region" description="Low complexity" evidence="1">
    <location>
        <begin position="538"/>
        <end position="554"/>
    </location>
</feature>
<evidence type="ECO:0000256" key="1">
    <source>
        <dbReference type="SAM" id="MobiDB-lite"/>
    </source>
</evidence>
<reference evidence="4" key="1">
    <citation type="submission" date="2020-11" db="EMBL/GenBank/DDBJ databases">
        <authorList>
            <person name="Whitehead M."/>
        </authorList>
    </citation>
    <scope>NUCLEOTIDE SEQUENCE</scope>
    <source>
        <strain evidence="4">EGII</strain>
    </source>
</reference>
<dbReference type="Gene3D" id="2.60.40.10">
    <property type="entry name" value="Immunoglobulins"/>
    <property type="match status" value="3"/>
</dbReference>
<dbReference type="InterPro" id="IPR003599">
    <property type="entry name" value="Ig_sub"/>
</dbReference>
<feature type="compositionally biased region" description="Low complexity" evidence="1">
    <location>
        <begin position="757"/>
        <end position="800"/>
    </location>
</feature>
<dbReference type="PANTHER" id="PTHR23279:SF21">
    <property type="entry name" value="DEFECTIVE PROBOSCIS EXTENSION RESPONSE 11, ISOFORM B-RELATED"/>
    <property type="match status" value="1"/>
</dbReference>
<comment type="caution">
    <text evidence="4">The sequence shown here is derived from an EMBL/GenBank/DDBJ whole genome shotgun (WGS) entry which is preliminary data.</text>
</comment>
<dbReference type="InterPro" id="IPR013106">
    <property type="entry name" value="Ig_V-set"/>
</dbReference>
<gene>
    <name evidence="4" type="ORF">CCAP1982_LOCUS799</name>
</gene>
<feature type="region of interest" description="Disordered" evidence="1">
    <location>
        <begin position="534"/>
        <end position="564"/>
    </location>
</feature>
<dbReference type="InterPro" id="IPR037448">
    <property type="entry name" value="Zig-8"/>
</dbReference>
<dbReference type="OrthoDB" id="8049355at2759"/>
<evidence type="ECO:0000256" key="2">
    <source>
        <dbReference type="SAM" id="SignalP"/>
    </source>
</evidence>
<dbReference type="FunFam" id="2.60.40.10:FF:001405">
    <property type="entry name" value="Uncharacterized protein, isoform A"/>
    <property type="match status" value="1"/>
</dbReference>
<dbReference type="SMART" id="SM00408">
    <property type="entry name" value="IGc2"/>
    <property type="match status" value="2"/>
</dbReference>
<dbReference type="GO" id="GO:0032589">
    <property type="term" value="C:neuron projection membrane"/>
    <property type="evidence" value="ECO:0007669"/>
    <property type="project" value="TreeGrafter"/>
</dbReference>
<dbReference type="AlphaFoldDB" id="A0A811U0N7"/>
<feature type="region of interest" description="Disordered" evidence="1">
    <location>
        <begin position="87"/>
        <end position="112"/>
    </location>
</feature>
<dbReference type="InterPro" id="IPR036179">
    <property type="entry name" value="Ig-like_dom_sf"/>
</dbReference>
<feature type="domain" description="Ig-like" evidence="3">
    <location>
        <begin position="663"/>
        <end position="763"/>
    </location>
</feature>
<feature type="region of interest" description="Disordered" evidence="1">
    <location>
        <begin position="757"/>
        <end position="824"/>
    </location>
</feature>
<evidence type="ECO:0000259" key="3">
    <source>
        <dbReference type="PROSITE" id="PS50835"/>
    </source>
</evidence>
<dbReference type="PROSITE" id="PS50835">
    <property type="entry name" value="IG_LIKE"/>
    <property type="match status" value="3"/>
</dbReference>
<dbReference type="PANTHER" id="PTHR23279">
    <property type="entry name" value="DEFECTIVE PROBOSCIS EXTENSION RESPONSE DPR -RELATED"/>
    <property type="match status" value="1"/>
</dbReference>
<sequence length="988" mass="107822">MDLKSMNSIIWLILFGVLAIVPGSTLNATKRTTVTATKAEVEASASPIPTIITPEAKTDALIRNSMVEKNSMTLTPQEVTMDFKTHSISPPLAGKESVEADARAKSSITSSTKDQRMKDELYAKTVQGELAKTFWTAMDTDDYVFGADFSTVAITKTTERTKQSDIPEAKVTRTAAAKAFSGGSSQSLTKVDVTTKQIKASLNRTEALAAQRVGWKVASEKDKRRIDSMVTKSTAAVTPKAIMNSNNTTTTPEETESTLVSASSEETTTDALPVAAGQPKPVTALLPLTTPSGEFTQQNYENIADGKRAHRAQIFSNNKSNYNYDYNQTQFEYQQGNNNNNSNDNNADVEDDAQHISSGYQQRRQPKLPLRRPKVDKYISDNKASKDDNNYSYTYNSNNNYYNSQQNAVSSMLVMQQHELPPRKIRQQHARQVQQEQQQHAITPPISTSTAATILTAMESNLISNDMQSKQNEDNFNKSATTTAKNKTISPQQASGIDNILFTLKPTTSWSEQIEDAVQSVGEREAINVTTTTASPFPTVSTTTLKSTTRRPTPTTTPRPTPSIDDYQTVISQAGTHAYLPCNVKQLVKKPISWLRVRDEHILTVDQTTFIADQRFQAIFAPNPERWSLQIKYVQLKDEGTYECQVSTEPKSSAIVTLRVVEPKTELIGEPTRHVKAGSQVKLRCIISQALDPPLFINWFHNQKQIYLHSRRGWRTEIERIELPITDAPTTTTTTVALIKTTTSTYTTTMTNLSTTAESATTTKADTAADGAAPSPSPVTPATKPTTTTTTAAIKATLLAERQVDSSSDRESGDSESASAMPTVSSLPYGRAVGVADTYGFGTGNATSSLLADVAAAVVTMSTALPSITKAIYWPTTTITKTTMSTTLAAVEVRQITTASLIIPSVEKQDSGNYTCSPSNSAPKTVIIHVLNGEYSASAITSGVRSNIELLDKFKCGGALLLLSLWQLKFTINPNIIRILSAVTLIWI</sequence>
<name>A0A811U0N7_CERCA</name>
<evidence type="ECO:0000313" key="4">
    <source>
        <dbReference type="EMBL" id="CAD6991910.1"/>
    </source>
</evidence>
<dbReference type="EMBL" id="CAJHJT010000001">
    <property type="protein sequence ID" value="CAD6991910.1"/>
    <property type="molecule type" value="Genomic_DNA"/>
</dbReference>
<dbReference type="InterPro" id="IPR007110">
    <property type="entry name" value="Ig-like_dom"/>
</dbReference>
<dbReference type="KEGG" id="ccat:101454952"/>
<feature type="domain" description="Ig-like" evidence="3">
    <location>
        <begin position="554"/>
        <end position="657"/>
    </location>
</feature>
<keyword evidence="5" id="KW-1185">Reference proteome</keyword>
<feature type="signal peptide" evidence="2">
    <location>
        <begin position="1"/>
        <end position="19"/>
    </location>
</feature>